<dbReference type="EMBL" id="ML987200">
    <property type="protein sequence ID" value="KAF2245765.1"/>
    <property type="molecule type" value="Genomic_DNA"/>
</dbReference>
<evidence type="ECO:0000256" key="1">
    <source>
        <dbReference type="SAM" id="MobiDB-lite"/>
    </source>
</evidence>
<sequence length="152" mass="17364">MNLSTNLFAKAPADWMTHEKLPTNYLPDPELVWMMENIDELYRKANRAMDSIESARQLGSSNMRLERITGLKQLEPKWKKAGQRITQLEATLKDKDRAYEKLRQKQIATEKERARLEEQLKEKVSGTASDRGGAGSGNDSIVKDMANIKLDK</sequence>
<dbReference type="AlphaFoldDB" id="A0A6A6I5G2"/>
<organism evidence="2 3">
    <name type="scientific">Trematosphaeria pertusa</name>
    <dbReference type="NCBI Taxonomy" id="390896"/>
    <lineage>
        <taxon>Eukaryota</taxon>
        <taxon>Fungi</taxon>
        <taxon>Dikarya</taxon>
        <taxon>Ascomycota</taxon>
        <taxon>Pezizomycotina</taxon>
        <taxon>Dothideomycetes</taxon>
        <taxon>Pleosporomycetidae</taxon>
        <taxon>Pleosporales</taxon>
        <taxon>Massarineae</taxon>
        <taxon>Trematosphaeriaceae</taxon>
        <taxon>Trematosphaeria</taxon>
    </lineage>
</organism>
<evidence type="ECO:0000313" key="2">
    <source>
        <dbReference type="EMBL" id="KAF2245765.1"/>
    </source>
</evidence>
<name>A0A6A6I5G2_9PLEO</name>
<gene>
    <name evidence="2" type="ORF">BU26DRAFT_568311</name>
</gene>
<evidence type="ECO:0000313" key="3">
    <source>
        <dbReference type="Proteomes" id="UP000800094"/>
    </source>
</evidence>
<protein>
    <submittedName>
        <fullName evidence="2">Uncharacterized protein</fullName>
    </submittedName>
</protein>
<dbReference type="Proteomes" id="UP000800094">
    <property type="component" value="Unassembled WGS sequence"/>
</dbReference>
<accession>A0A6A6I5G2</accession>
<dbReference type="GeneID" id="54587090"/>
<keyword evidence="3" id="KW-1185">Reference proteome</keyword>
<reference evidence="2" key="1">
    <citation type="journal article" date="2020" name="Stud. Mycol.">
        <title>101 Dothideomycetes genomes: a test case for predicting lifestyles and emergence of pathogens.</title>
        <authorList>
            <person name="Haridas S."/>
            <person name="Albert R."/>
            <person name="Binder M."/>
            <person name="Bloem J."/>
            <person name="Labutti K."/>
            <person name="Salamov A."/>
            <person name="Andreopoulos B."/>
            <person name="Baker S."/>
            <person name="Barry K."/>
            <person name="Bills G."/>
            <person name="Bluhm B."/>
            <person name="Cannon C."/>
            <person name="Castanera R."/>
            <person name="Culley D."/>
            <person name="Daum C."/>
            <person name="Ezra D."/>
            <person name="Gonzalez J."/>
            <person name="Henrissat B."/>
            <person name="Kuo A."/>
            <person name="Liang C."/>
            <person name="Lipzen A."/>
            <person name="Lutzoni F."/>
            <person name="Magnuson J."/>
            <person name="Mondo S."/>
            <person name="Nolan M."/>
            <person name="Ohm R."/>
            <person name="Pangilinan J."/>
            <person name="Park H.-J."/>
            <person name="Ramirez L."/>
            <person name="Alfaro M."/>
            <person name="Sun H."/>
            <person name="Tritt A."/>
            <person name="Yoshinaga Y."/>
            <person name="Zwiers L.-H."/>
            <person name="Turgeon B."/>
            <person name="Goodwin S."/>
            <person name="Spatafora J."/>
            <person name="Crous P."/>
            <person name="Grigoriev I."/>
        </authorList>
    </citation>
    <scope>NUCLEOTIDE SEQUENCE</scope>
    <source>
        <strain evidence="2">CBS 122368</strain>
    </source>
</reference>
<feature type="region of interest" description="Disordered" evidence="1">
    <location>
        <begin position="116"/>
        <end position="152"/>
    </location>
</feature>
<dbReference type="RefSeq" id="XP_033680769.1">
    <property type="nucleotide sequence ID" value="XM_033833760.1"/>
</dbReference>
<proteinExistence type="predicted"/>